<name>A0A0K0FED1_STRVS</name>
<sequence length="205" mass="23374">MNLRLNLKFTSVSIDIITSTWKRASAMAPSNNSYKILTSLQIGDVSIKVNFTRSPSFFSNIIFKSQLNAFRRFKNISGSIYIDMLKKSVHKANIGINFEDTVKVILSPFRKKNQGTEMSKVQFDSECSKLTGTHYNKIEKDLVGLTTFDIYYQCICKLILSTDGYYPAETATNKQLLLLKSNKAKNSVKIFLENILFVTIFENYV</sequence>
<reference evidence="1" key="1">
    <citation type="submission" date="2014-07" db="EMBL/GenBank/DDBJ databases">
        <authorList>
            <person name="Martin A.A"/>
            <person name="De Silva N."/>
        </authorList>
    </citation>
    <scope>NUCLEOTIDE SEQUENCE</scope>
</reference>
<dbReference type="STRING" id="75913.A0A0K0FED1"/>
<proteinExistence type="predicted"/>
<dbReference type="WBParaSite" id="SVE_0721000.1">
    <property type="protein sequence ID" value="SVE_0721000.1"/>
    <property type="gene ID" value="SVE_0721000"/>
</dbReference>
<organism evidence="1 2">
    <name type="scientific">Strongyloides venezuelensis</name>
    <name type="common">Threadworm</name>
    <dbReference type="NCBI Taxonomy" id="75913"/>
    <lineage>
        <taxon>Eukaryota</taxon>
        <taxon>Metazoa</taxon>
        <taxon>Ecdysozoa</taxon>
        <taxon>Nematoda</taxon>
        <taxon>Chromadorea</taxon>
        <taxon>Rhabditida</taxon>
        <taxon>Tylenchina</taxon>
        <taxon>Panagrolaimomorpha</taxon>
        <taxon>Strongyloidoidea</taxon>
        <taxon>Strongyloididae</taxon>
        <taxon>Strongyloides</taxon>
    </lineage>
</organism>
<dbReference type="Proteomes" id="UP000035680">
    <property type="component" value="Unassembled WGS sequence"/>
</dbReference>
<evidence type="ECO:0000313" key="2">
    <source>
        <dbReference type="WBParaSite" id="SVE_0721000.1"/>
    </source>
</evidence>
<accession>A0A0K0FED1</accession>
<protein>
    <submittedName>
        <fullName evidence="2">Ruby (inferred by orthology to a D. melanogaster protein)</fullName>
    </submittedName>
</protein>
<dbReference type="AlphaFoldDB" id="A0A0K0FED1"/>
<evidence type="ECO:0000313" key="1">
    <source>
        <dbReference type="Proteomes" id="UP000035680"/>
    </source>
</evidence>
<reference evidence="2" key="2">
    <citation type="submission" date="2015-08" db="UniProtKB">
        <authorList>
            <consortium name="WormBaseParasite"/>
        </authorList>
    </citation>
    <scope>IDENTIFICATION</scope>
</reference>
<keyword evidence="1" id="KW-1185">Reference proteome</keyword>